<proteinExistence type="inferred from homology"/>
<dbReference type="InterPro" id="IPR036663">
    <property type="entry name" value="Fumarylacetoacetase_C_sf"/>
</dbReference>
<keyword evidence="5" id="KW-1185">Reference proteome</keyword>
<dbReference type="InterPro" id="IPR011234">
    <property type="entry name" value="Fumarylacetoacetase-like_C"/>
</dbReference>
<dbReference type="SUPFAM" id="SSF56529">
    <property type="entry name" value="FAH"/>
    <property type="match status" value="1"/>
</dbReference>
<evidence type="ECO:0000256" key="2">
    <source>
        <dbReference type="ARBA" id="ARBA00022723"/>
    </source>
</evidence>
<dbReference type="AlphaFoldDB" id="R0KGV8"/>
<evidence type="ECO:0000313" key="5">
    <source>
        <dbReference type="Proteomes" id="UP000016935"/>
    </source>
</evidence>
<dbReference type="GeneID" id="19403447"/>
<protein>
    <recommendedName>
        <fullName evidence="3">Fumarylacetoacetase-like C-terminal domain-containing protein</fullName>
    </recommendedName>
</protein>
<dbReference type="GO" id="GO:0003824">
    <property type="term" value="F:catalytic activity"/>
    <property type="evidence" value="ECO:0007669"/>
    <property type="project" value="InterPro"/>
</dbReference>
<evidence type="ECO:0000256" key="1">
    <source>
        <dbReference type="ARBA" id="ARBA00010211"/>
    </source>
</evidence>
<dbReference type="STRING" id="671987.R0KGV8"/>
<reference evidence="4 5" key="2">
    <citation type="journal article" date="2013" name="PLoS Genet.">
        <title>Comparative genome structure, secondary metabolite, and effector coding capacity across Cochliobolus pathogens.</title>
        <authorList>
            <person name="Condon B.J."/>
            <person name="Leng Y."/>
            <person name="Wu D."/>
            <person name="Bushley K.E."/>
            <person name="Ohm R.A."/>
            <person name="Otillar R."/>
            <person name="Martin J."/>
            <person name="Schackwitz W."/>
            <person name="Grimwood J."/>
            <person name="MohdZainudin N."/>
            <person name="Xue C."/>
            <person name="Wang R."/>
            <person name="Manning V.A."/>
            <person name="Dhillon B."/>
            <person name="Tu Z.J."/>
            <person name="Steffenson B.J."/>
            <person name="Salamov A."/>
            <person name="Sun H."/>
            <person name="Lowry S."/>
            <person name="LaButti K."/>
            <person name="Han J."/>
            <person name="Copeland A."/>
            <person name="Lindquist E."/>
            <person name="Barry K."/>
            <person name="Schmutz J."/>
            <person name="Baker S.E."/>
            <person name="Ciuffetti L.M."/>
            <person name="Grigoriev I.V."/>
            <person name="Zhong S."/>
            <person name="Turgeon B.G."/>
        </authorList>
    </citation>
    <scope>NUCLEOTIDE SEQUENCE [LARGE SCALE GENOMIC DNA]</scope>
    <source>
        <strain evidence="5">28A</strain>
    </source>
</reference>
<dbReference type="RefSeq" id="XP_008020239.1">
    <property type="nucleotide sequence ID" value="XM_008022048.1"/>
</dbReference>
<dbReference type="Gene3D" id="3.90.850.10">
    <property type="entry name" value="Fumarylacetoacetase-like, C-terminal domain"/>
    <property type="match status" value="1"/>
</dbReference>
<dbReference type="PANTHER" id="PTHR11820">
    <property type="entry name" value="ACYLPYRUVASE"/>
    <property type="match status" value="1"/>
</dbReference>
<dbReference type="OrthoDB" id="411064at2759"/>
<accession>R0KGV8</accession>
<feature type="domain" description="Fumarylacetoacetase-like C-terminal" evidence="3">
    <location>
        <begin position="122"/>
        <end position="221"/>
    </location>
</feature>
<dbReference type="Pfam" id="PF01557">
    <property type="entry name" value="FAA_hydrolase"/>
    <property type="match status" value="1"/>
</dbReference>
<dbReference type="EMBL" id="KB908481">
    <property type="protein sequence ID" value="EOA92088.1"/>
    <property type="molecule type" value="Genomic_DNA"/>
</dbReference>
<dbReference type="GO" id="GO:0046872">
    <property type="term" value="F:metal ion binding"/>
    <property type="evidence" value="ECO:0007669"/>
    <property type="project" value="UniProtKB-KW"/>
</dbReference>
<reference evidence="4 5" key="1">
    <citation type="journal article" date="2012" name="PLoS Pathog.">
        <title>Diverse lifestyles and strategies of plant pathogenesis encoded in the genomes of eighteen Dothideomycetes fungi.</title>
        <authorList>
            <person name="Ohm R.A."/>
            <person name="Feau N."/>
            <person name="Henrissat B."/>
            <person name="Schoch C.L."/>
            <person name="Horwitz B.A."/>
            <person name="Barry K.W."/>
            <person name="Condon B.J."/>
            <person name="Copeland A.C."/>
            <person name="Dhillon B."/>
            <person name="Glaser F."/>
            <person name="Hesse C.N."/>
            <person name="Kosti I."/>
            <person name="LaButti K."/>
            <person name="Lindquist E.A."/>
            <person name="Lucas S."/>
            <person name="Salamov A.A."/>
            <person name="Bradshaw R.E."/>
            <person name="Ciuffetti L."/>
            <person name="Hamelin R.C."/>
            <person name="Kema G.H.J."/>
            <person name="Lawrence C."/>
            <person name="Scott J.A."/>
            <person name="Spatafora J.W."/>
            <person name="Turgeon B.G."/>
            <person name="de Wit P.J.G.M."/>
            <person name="Zhong S."/>
            <person name="Goodwin S.B."/>
            <person name="Grigoriev I.V."/>
        </authorList>
    </citation>
    <scope>NUCLEOTIDE SEQUENCE [LARGE SCALE GENOMIC DNA]</scope>
    <source>
        <strain evidence="5">28A</strain>
    </source>
</reference>
<keyword evidence="2" id="KW-0479">Metal-binding</keyword>
<evidence type="ECO:0000313" key="4">
    <source>
        <dbReference type="EMBL" id="EOA92088.1"/>
    </source>
</evidence>
<dbReference type="PANTHER" id="PTHR11820:SF100">
    <property type="entry name" value="FUMARYLACETOACETATE HYDROLASE FAMILY PROTEIN (AFU_ORTHOLOGUE AFUA_4G01490)"/>
    <property type="match status" value="1"/>
</dbReference>
<evidence type="ECO:0000259" key="3">
    <source>
        <dbReference type="Pfam" id="PF01557"/>
    </source>
</evidence>
<comment type="similarity">
    <text evidence="1">Belongs to the FAH family.</text>
</comment>
<gene>
    <name evidence="4" type="ORF">SETTUDRAFT_30565</name>
</gene>
<dbReference type="eggNOG" id="KOG1535">
    <property type="taxonomic scope" value="Eukaryota"/>
</dbReference>
<dbReference type="Proteomes" id="UP000016935">
    <property type="component" value="Unassembled WGS sequence"/>
</dbReference>
<name>R0KGV8_EXST2</name>
<organism evidence="4 5">
    <name type="scientific">Exserohilum turcicum (strain 28A)</name>
    <name type="common">Northern leaf blight fungus</name>
    <name type="synonym">Setosphaeria turcica</name>
    <dbReference type="NCBI Taxonomy" id="671987"/>
    <lineage>
        <taxon>Eukaryota</taxon>
        <taxon>Fungi</taxon>
        <taxon>Dikarya</taxon>
        <taxon>Ascomycota</taxon>
        <taxon>Pezizomycotina</taxon>
        <taxon>Dothideomycetes</taxon>
        <taxon>Pleosporomycetidae</taxon>
        <taxon>Pleosporales</taxon>
        <taxon>Pleosporineae</taxon>
        <taxon>Pleosporaceae</taxon>
        <taxon>Exserohilum</taxon>
    </lineage>
</organism>
<dbReference type="HOGENOM" id="CLU_028458_2_1_1"/>
<sequence length="247" mass="27951">MQVAWNRDLLYRDRQPPSSWEPILLTEDFHLVSVVEGNKLQAKFIIRDDIFDTCGNTEVSDKAVTVKTILGPLGQEDVDILRCVGLNYAKHIREAGRTPTHSHSSFSNHTAYSRSWPRFDDVAAYTAGNHISSRKLQRNPKLSRNVPQWGFSKVFDTYAPLGLALISSSLIGDPRELRLQTIVDGKLRREEFLSDSLFECACLVYYLSQGTILRKGSVIVTALQDTLGWSQTTKVPDTRYNHACTYQ</sequence>